<dbReference type="EC" id="5.4.99.-" evidence="4"/>
<dbReference type="InterPro" id="IPR006145">
    <property type="entry name" value="PsdUridine_synth_RsuA/RluA"/>
</dbReference>
<dbReference type="Pfam" id="PF01479">
    <property type="entry name" value="S4"/>
    <property type="match status" value="1"/>
</dbReference>
<evidence type="ECO:0000256" key="4">
    <source>
        <dbReference type="RuleBase" id="RU003887"/>
    </source>
</evidence>
<dbReference type="FunFam" id="3.30.70.1560:FF:000002">
    <property type="entry name" value="Pseudouridine synthase"/>
    <property type="match status" value="1"/>
</dbReference>
<dbReference type="Pfam" id="PF00849">
    <property type="entry name" value="PseudoU_synth_2"/>
    <property type="match status" value="1"/>
</dbReference>
<dbReference type="AlphaFoldDB" id="A0A0A0I2S2"/>
<dbReference type="InterPro" id="IPR020103">
    <property type="entry name" value="PsdUridine_synth_cat_dom_sf"/>
</dbReference>
<gene>
    <name evidence="6" type="ORF">Z968_08485</name>
</gene>
<dbReference type="CDD" id="cd00165">
    <property type="entry name" value="S4"/>
    <property type="match status" value="1"/>
</dbReference>
<dbReference type="InterPro" id="IPR002942">
    <property type="entry name" value="S4_RNA-bd"/>
</dbReference>
<dbReference type="Gene3D" id="3.10.290.10">
    <property type="entry name" value="RNA-binding S4 domain"/>
    <property type="match status" value="1"/>
</dbReference>
<feature type="domain" description="RNA-binding S4" evidence="5">
    <location>
        <begin position="1"/>
        <end position="61"/>
    </location>
</feature>
<dbReference type="Proteomes" id="UP000030012">
    <property type="component" value="Unassembled WGS sequence"/>
</dbReference>
<dbReference type="InterPro" id="IPR000748">
    <property type="entry name" value="PsdUridine_synth_RsuA/RluB/E/F"/>
</dbReference>
<dbReference type="NCBIfam" id="TIGR00093">
    <property type="entry name" value="pseudouridine synthase"/>
    <property type="match status" value="1"/>
</dbReference>
<dbReference type="InterPro" id="IPR050343">
    <property type="entry name" value="RsuA_PseudoU_synthase"/>
</dbReference>
<dbReference type="SUPFAM" id="SSF55120">
    <property type="entry name" value="Pseudouridine synthase"/>
    <property type="match status" value="1"/>
</dbReference>
<dbReference type="RefSeq" id="WP_039255592.1">
    <property type="nucleotide sequence ID" value="NZ_JENJ01000034.1"/>
</dbReference>
<dbReference type="SUPFAM" id="SSF55174">
    <property type="entry name" value="Alpha-L RNA-binding motif"/>
    <property type="match status" value="1"/>
</dbReference>
<dbReference type="InterPro" id="IPR018496">
    <property type="entry name" value="PsdUridine_synth_RsuA/RluB_CS"/>
</dbReference>
<evidence type="ECO:0000256" key="1">
    <source>
        <dbReference type="ARBA" id="ARBA00008348"/>
    </source>
</evidence>
<dbReference type="PROSITE" id="PS50889">
    <property type="entry name" value="S4"/>
    <property type="match status" value="1"/>
</dbReference>
<dbReference type="PANTHER" id="PTHR47683">
    <property type="entry name" value="PSEUDOURIDINE SYNTHASE FAMILY PROTEIN-RELATED"/>
    <property type="match status" value="1"/>
</dbReference>
<dbReference type="Gene3D" id="3.30.70.1560">
    <property type="entry name" value="Alpha-L RNA-binding motif"/>
    <property type="match status" value="1"/>
</dbReference>
<reference evidence="6 7" key="1">
    <citation type="submission" date="2014-01" db="EMBL/GenBank/DDBJ databases">
        <title>Plasmidome dynamics in the species complex Clostridium novyi sensu lato converts strains of independent lineages into distinctly different pathogens.</title>
        <authorList>
            <person name="Skarin H."/>
            <person name="Segerman B."/>
        </authorList>
    </citation>
    <scope>NUCLEOTIDE SEQUENCE [LARGE SCALE GENOMIC DNA]</scope>
    <source>
        <strain evidence="6 7">4552</strain>
    </source>
</reference>
<evidence type="ECO:0000256" key="3">
    <source>
        <dbReference type="PROSITE-ProRule" id="PRU00182"/>
    </source>
</evidence>
<dbReference type="CDD" id="cd02554">
    <property type="entry name" value="PseudoU_synth_RluF"/>
    <property type="match status" value="1"/>
</dbReference>
<evidence type="ECO:0000259" key="5">
    <source>
        <dbReference type="SMART" id="SM00363"/>
    </source>
</evidence>
<comment type="similarity">
    <text evidence="1 4">Belongs to the pseudouridine synthase RsuA family.</text>
</comment>
<dbReference type="PROSITE" id="PS01149">
    <property type="entry name" value="PSI_RSU"/>
    <property type="match status" value="1"/>
</dbReference>
<dbReference type="Gene3D" id="3.30.70.580">
    <property type="entry name" value="Pseudouridine synthase I, catalytic domain, N-terminal subdomain"/>
    <property type="match status" value="1"/>
</dbReference>
<evidence type="ECO:0000313" key="6">
    <source>
        <dbReference type="EMBL" id="KGM95684.1"/>
    </source>
</evidence>
<dbReference type="SMART" id="SM00363">
    <property type="entry name" value="S4"/>
    <property type="match status" value="1"/>
</dbReference>
<keyword evidence="2 4" id="KW-0413">Isomerase</keyword>
<dbReference type="GO" id="GO:0000455">
    <property type="term" value="P:enzyme-directed rRNA pseudouridine synthesis"/>
    <property type="evidence" value="ECO:0007669"/>
    <property type="project" value="UniProtKB-ARBA"/>
</dbReference>
<dbReference type="InterPro" id="IPR042092">
    <property type="entry name" value="PsdUridine_s_RsuA/RluB/E/F_cat"/>
</dbReference>
<comment type="caution">
    <text evidence="6">The sequence shown here is derived from an EMBL/GenBank/DDBJ whole genome shotgun (WGS) entry which is preliminary data.</text>
</comment>
<accession>A0A0A0I2S2</accession>
<evidence type="ECO:0000313" key="7">
    <source>
        <dbReference type="Proteomes" id="UP000030012"/>
    </source>
</evidence>
<sequence>MRINKLLSNYGICSRKEANRIIEQNRIIVNGELCTPGQWVEEYDEILLDNEKVKPKEKVYIVLNKPVGVTCTAAKEVENNIIDFINYPEYIFPVGRLDKESEGLIILTNDGELANKILESDNQHEKEYIVMVDKPFDDEFIENMGKGVQLKGVKTRPCKVKKINKNTFKIILTQGLNRQIRRMTRAFGYTVTKLKRIRIMNLKIDNIHIGQWRYFTEKELKELKISVELYKFDN</sequence>
<dbReference type="GO" id="GO:0120159">
    <property type="term" value="F:rRNA pseudouridine synthase activity"/>
    <property type="evidence" value="ECO:0007669"/>
    <property type="project" value="UniProtKB-ARBA"/>
</dbReference>
<keyword evidence="3" id="KW-0694">RNA-binding</keyword>
<protein>
    <recommendedName>
        <fullName evidence="4">Pseudouridine synthase</fullName>
        <ecNumber evidence="4">5.4.99.-</ecNumber>
    </recommendedName>
</protein>
<proteinExistence type="inferred from homology"/>
<dbReference type="InterPro" id="IPR036986">
    <property type="entry name" value="S4_RNA-bd_sf"/>
</dbReference>
<dbReference type="GO" id="GO:0003723">
    <property type="term" value="F:RNA binding"/>
    <property type="evidence" value="ECO:0007669"/>
    <property type="project" value="UniProtKB-KW"/>
</dbReference>
<dbReference type="OrthoDB" id="9807213at2"/>
<dbReference type="InterPro" id="IPR020094">
    <property type="entry name" value="TruA/RsuA/RluB/E/F_N"/>
</dbReference>
<organism evidence="6 7">
    <name type="scientific">Clostridium novyi A str. 4552</name>
    <dbReference type="NCBI Taxonomy" id="1444289"/>
    <lineage>
        <taxon>Bacteria</taxon>
        <taxon>Bacillati</taxon>
        <taxon>Bacillota</taxon>
        <taxon>Clostridia</taxon>
        <taxon>Eubacteriales</taxon>
        <taxon>Clostridiaceae</taxon>
        <taxon>Clostridium</taxon>
    </lineage>
</organism>
<name>A0A0A0I2S2_CLONO</name>
<evidence type="ECO:0000256" key="2">
    <source>
        <dbReference type="ARBA" id="ARBA00023235"/>
    </source>
</evidence>
<dbReference type="EMBL" id="JENJ01000034">
    <property type="protein sequence ID" value="KGM95684.1"/>
    <property type="molecule type" value="Genomic_DNA"/>
</dbReference>
<dbReference type="PANTHER" id="PTHR47683:SF2">
    <property type="entry name" value="RNA-BINDING S4 DOMAIN-CONTAINING PROTEIN"/>
    <property type="match status" value="1"/>
</dbReference>